<evidence type="ECO:0000313" key="2">
    <source>
        <dbReference type="Proteomes" id="UP001597287"/>
    </source>
</evidence>
<accession>A0ABW5ES52</accession>
<organism evidence="1 2">
    <name type="scientific">Delftia deserti</name>
    <dbReference type="NCBI Taxonomy" id="1651218"/>
    <lineage>
        <taxon>Bacteria</taxon>
        <taxon>Pseudomonadati</taxon>
        <taxon>Pseudomonadota</taxon>
        <taxon>Betaproteobacteria</taxon>
        <taxon>Burkholderiales</taxon>
        <taxon>Comamonadaceae</taxon>
        <taxon>Delftia</taxon>
    </lineage>
</organism>
<name>A0ABW5ES52_9BURK</name>
<dbReference type="RefSeq" id="WP_223275331.1">
    <property type="nucleotide sequence ID" value="NZ_JBHSIH010000001.1"/>
</dbReference>
<proteinExistence type="predicted"/>
<dbReference type="InterPro" id="IPR025234">
    <property type="entry name" value="YjzH-like"/>
</dbReference>
<comment type="caution">
    <text evidence="1">The sequence shown here is derived from an EMBL/GenBank/DDBJ whole genome shotgun (WGS) entry which is preliminary data.</text>
</comment>
<dbReference type="Pfam" id="PF13783">
    <property type="entry name" value="DUF4177"/>
    <property type="match status" value="1"/>
</dbReference>
<sequence>MGFNKLIEVAKKFVRVYIYFNLEDYMDYEYKVIDVADGAISSLLLGEGRIETEVLEAYINAMASEGWRLVFMEKVMQRHLVVADRETLMITFERRVPESERAARAARCIDEVIRAEDAAKRKGRGAAVGAAGMVAAGAALSSLLSEE</sequence>
<gene>
    <name evidence="1" type="ORF">ACFSPV_14565</name>
</gene>
<reference evidence="2" key="1">
    <citation type="journal article" date="2019" name="Int. J. Syst. Evol. Microbiol.">
        <title>The Global Catalogue of Microorganisms (GCM) 10K type strain sequencing project: providing services to taxonomists for standard genome sequencing and annotation.</title>
        <authorList>
            <consortium name="The Broad Institute Genomics Platform"/>
            <consortium name="The Broad Institute Genome Sequencing Center for Infectious Disease"/>
            <person name="Wu L."/>
            <person name="Ma J."/>
        </authorList>
    </citation>
    <scope>NUCLEOTIDE SEQUENCE [LARGE SCALE GENOMIC DNA]</scope>
    <source>
        <strain evidence="2">CCUG 62793</strain>
    </source>
</reference>
<protein>
    <submittedName>
        <fullName evidence="1">DUF4177 domain-containing protein</fullName>
    </submittedName>
</protein>
<dbReference type="Proteomes" id="UP001597287">
    <property type="component" value="Unassembled WGS sequence"/>
</dbReference>
<evidence type="ECO:0000313" key="1">
    <source>
        <dbReference type="EMBL" id="MFD2319929.1"/>
    </source>
</evidence>
<keyword evidence="2" id="KW-1185">Reference proteome</keyword>
<dbReference type="EMBL" id="JBHUIG010000015">
    <property type="protein sequence ID" value="MFD2319929.1"/>
    <property type="molecule type" value="Genomic_DNA"/>
</dbReference>